<keyword evidence="1" id="KW-0472">Membrane</keyword>
<reference evidence="2 3" key="1">
    <citation type="submission" date="2020-08" db="EMBL/GenBank/DDBJ databases">
        <title>Novel species isolated from subtropical streams in China.</title>
        <authorList>
            <person name="Lu H."/>
        </authorList>
    </citation>
    <scope>NUCLEOTIDE SEQUENCE [LARGE SCALE GENOMIC DNA]</scope>
    <source>
        <strain evidence="2 3">LX15W</strain>
    </source>
</reference>
<keyword evidence="3" id="KW-1185">Reference proteome</keyword>
<keyword evidence="1" id="KW-1133">Transmembrane helix</keyword>
<gene>
    <name evidence="2" type="ORF">H8K55_14480</name>
</gene>
<feature type="transmembrane region" description="Helical" evidence="1">
    <location>
        <begin position="39"/>
        <end position="72"/>
    </location>
</feature>
<protein>
    <recommendedName>
        <fullName evidence="4">DUF3742 family protein</fullName>
    </recommendedName>
</protein>
<sequence length="117" mass="13760">MKDSTKQYFYSVLRQTWQEFRAIGDKLGKQLMRTPLPRVLMLCIGLALVITLIPLALSLFVIFMLVKLFLLVVMMGGRAQRNQAAEQSFKQHQWSHKEAEDAQFVRVEQITYRRDER</sequence>
<dbReference type="Proteomes" id="UP000624279">
    <property type="component" value="Unassembled WGS sequence"/>
</dbReference>
<name>A0ABR6YE14_9BURK</name>
<proteinExistence type="predicted"/>
<comment type="caution">
    <text evidence="2">The sequence shown here is derived from an EMBL/GenBank/DDBJ whole genome shotgun (WGS) entry which is preliminary data.</text>
</comment>
<evidence type="ECO:0000313" key="2">
    <source>
        <dbReference type="EMBL" id="MBC3874795.1"/>
    </source>
</evidence>
<dbReference type="EMBL" id="JACOGA010000013">
    <property type="protein sequence ID" value="MBC3874795.1"/>
    <property type="molecule type" value="Genomic_DNA"/>
</dbReference>
<evidence type="ECO:0000256" key="1">
    <source>
        <dbReference type="SAM" id="Phobius"/>
    </source>
</evidence>
<evidence type="ECO:0008006" key="4">
    <source>
        <dbReference type="Google" id="ProtNLM"/>
    </source>
</evidence>
<accession>A0ABR6YE14</accession>
<dbReference type="RefSeq" id="WP_186942778.1">
    <property type="nucleotide sequence ID" value="NZ_JACOGA010000013.1"/>
</dbReference>
<keyword evidence="1" id="KW-0812">Transmembrane</keyword>
<organism evidence="2 3">
    <name type="scientific">Undibacterium flavidum</name>
    <dbReference type="NCBI Taxonomy" id="2762297"/>
    <lineage>
        <taxon>Bacteria</taxon>
        <taxon>Pseudomonadati</taxon>
        <taxon>Pseudomonadota</taxon>
        <taxon>Betaproteobacteria</taxon>
        <taxon>Burkholderiales</taxon>
        <taxon>Oxalobacteraceae</taxon>
        <taxon>Undibacterium</taxon>
    </lineage>
</organism>
<evidence type="ECO:0000313" key="3">
    <source>
        <dbReference type="Proteomes" id="UP000624279"/>
    </source>
</evidence>